<comment type="caution">
    <text evidence="3">The sequence shown here is derived from an EMBL/GenBank/DDBJ whole genome shotgun (WGS) entry which is preliminary data.</text>
</comment>
<keyword evidence="4" id="KW-1185">Reference proteome</keyword>
<dbReference type="OrthoDB" id="10009200at2759"/>
<protein>
    <recommendedName>
        <fullName evidence="2">PDZ domain-containing protein</fullName>
    </recommendedName>
</protein>
<feature type="domain" description="PDZ" evidence="2">
    <location>
        <begin position="161"/>
        <end position="242"/>
    </location>
</feature>
<dbReference type="GO" id="GO:0072659">
    <property type="term" value="P:protein localization to plasma membrane"/>
    <property type="evidence" value="ECO:0007669"/>
    <property type="project" value="TreeGrafter"/>
</dbReference>
<dbReference type="InterPro" id="IPR036034">
    <property type="entry name" value="PDZ_sf"/>
</dbReference>
<dbReference type="EMBL" id="JAINUF010000003">
    <property type="protein sequence ID" value="KAJ8368200.1"/>
    <property type="molecule type" value="Genomic_DNA"/>
</dbReference>
<dbReference type="SMART" id="SM00228">
    <property type="entry name" value="PDZ"/>
    <property type="match status" value="4"/>
</dbReference>
<evidence type="ECO:0000313" key="3">
    <source>
        <dbReference type="EMBL" id="KAJ8368200.1"/>
    </source>
</evidence>
<dbReference type="PANTHER" id="PTHR14191:SF20">
    <property type="entry name" value="NA(+)_H(+) EXCHANGE REGULATORY COFACTOR NHE-RF4"/>
    <property type="match status" value="1"/>
</dbReference>
<dbReference type="CDD" id="cd06768">
    <property type="entry name" value="PDZ_NHERF-like"/>
    <property type="match status" value="3"/>
</dbReference>
<organism evidence="3 4">
    <name type="scientific">Synaphobranchus kaupii</name>
    <name type="common">Kaup's arrowtooth eel</name>
    <dbReference type="NCBI Taxonomy" id="118154"/>
    <lineage>
        <taxon>Eukaryota</taxon>
        <taxon>Metazoa</taxon>
        <taxon>Chordata</taxon>
        <taxon>Craniata</taxon>
        <taxon>Vertebrata</taxon>
        <taxon>Euteleostomi</taxon>
        <taxon>Actinopterygii</taxon>
        <taxon>Neopterygii</taxon>
        <taxon>Teleostei</taxon>
        <taxon>Anguilliformes</taxon>
        <taxon>Synaphobranchidae</taxon>
        <taxon>Synaphobranchus</taxon>
    </lineage>
</organism>
<dbReference type="AlphaFoldDB" id="A0A9Q1FVX0"/>
<dbReference type="PROSITE" id="PS50106">
    <property type="entry name" value="PDZ"/>
    <property type="match status" value="4"/>
</dbReference>
<name>A0A9Q1FVX0_SYNKA</name>
<feature type="domain" description="PDZ" evidence="2">
    <location>
        <begin position="269"/>
        <end position="352"/>
    </location>
</feature>
<dbReference type="SUPFAM" id="SSF50156">
    <property type="entry name" value="PDZ domain-like"/>
    <property type="match status" value="4"/>
</dbReference>
<feature type="domain" description="PDZ" evidence="2">
    <location>
        <begin position="404"/>
        <end position="484"/>
    </location>
</feature>
<dbReference type="Proteomes" id="UP001152622">
    <property type="component" value="Chromosome 3"/>
</dbReference>
<evidence type="ECO:0000256" key="1">
    <source>
        <dbReference type="ARBA" id="ARBA00022737"/>
    </source>
</evidence>
<accession>A0A9Q1FVX0</accession>
<feature type="domain" description="PDZ" evidence="2">
    <location>
        <begin position="50"/>
        <end position="132"/>
    </location>
</feature>
<dbReference type="Gene3D" id="2.30.42.10">
    <property type="match status" value="4"/>
</dbReference>
<dbReference type="InterPro" id="IPR051067">
    <property type="entry name" value="NHER"/>
</dbReference>
<dbReference type="GO" id="GO:0016324">
    <property type="term" value="C:apical plasma membrane"/>
    <property type="evidence" value="ECO:0007669"/>
    <property type="project" value="TreeGrafter"/>
</dbReference>
<evidence type="ECO:0000313" key="4">
    <source>
        <dbReference type="Proteomes" id="UP001152622"/>
    </source>
</evidence>
<dbReference type="Pfam" id="PF00595">
    <property type="entry name" value="PDZ"/>
    <property type="match status" value="4"/>
</dbReference>
<dbReference type="InterPro" id="IPR001478">
    <property type="entry name" value="PDZ"/>
</dbReference>
<evidence type="ECO:0000259" key="2">
    <source>
        <dbReference type="PROSITE" id="PS50106"/>
    </source>
</evidence>
<proteinExistence type="predicted"/>
<keyword evidence="1" id="KW-0677">Repeat</keyword>
<dbReference type="GO" id="GO:0043495">
    <property type="term" value="F:protein-membrane adaptor activity"/>
    <property type="evidence" value="ECO:0007669"/>
    <property type="project" value="TreeGrafter"/>
</dbReference>
<sequence length="507" mass="55773">MEQVTGLGDGIFLKRGLNQRRFTFNPKLGIDNPALVIAEDAESDRQFVPHICLLNRRQGESLGFCLQMKKGQRGHVIGQVEPWSVTERSGLRNGDRLLEVNEEFVDDVESRKVVQRIEACGLQLCFLVLGGEQYEEAVRAGVDLQSIARSHRGESCSRPQLWHIRRDASAGYGFSIIPVQGEKGRYSVSTLSDRPAELAGLRSGQRLAWINGTMVSGLTHSALIKMVKQSADHVTVLVTDCESEGSYTRRRLPILPTMSGAHNLPLPSELYLVRGPEGFGFLLRQERMPSGCTAHLLREVEAGSPAEQAGMQDGDLLLAVNGDAVERLEHEEIVRRIRLSGQRVTLTIIHAYGRDLYIQLGLSPLIFYKRKLPKEDQTTTGLALTAPSTELPKEAQAAPPTPRLCVLVKGPTGFGFRLSSVPHCSGTFIAQVEIGGSGEKAGMWEGDVVIEVNGQNVEDEDLEDVATLMKKGGCYLRLLVVERRGFEILKHNGIPFTTELIPHTALG</sequence>
<gene>
    <name evidence="3" type="ORF">SKAU_G00082280</name>
</gene>
<reference evidence="3" key="1">
    <citation type="journal article" date="2023" name="Science">
        <title>Genome structures resolve the early diversification of teleost fishes.</title>
        <authorList>
            <person name="Parey E."/>
            <person name="Louis A."/>
            <person name="Montfort J."/>
            <person name="Bouchez O."/>
            <person name="Roques C."/>
            <person name="Iampietro C."/>
            <person name="Lluch J."/>
            <person name="Castinel A."/>
            <person name="Donnadieu C."/>
            <person name="Desvignes T."/>
            <person name="Floi Bucao C."/>
            <person name="Jouanno E."/>
            <person name="Wen M."/>
            <person name="Mejri S."/>
            <person name="Dirks R."/>
            <person name="Jansen H."/>
            <person name="Henkel C."/>
            <person name="Chen W.J."/>
            <person name="Zahm M."/>
            <person name="Cabau C."/>
            <person name="Klopp C."/>
            <person name="Thompson A.W."/>
            <person name="Robinson-Rechavi M."/>
            <person name="Braasch I."/>
            <person name="Lecointre G."/>
            <person name="Bobe J."/>
            <person name="Postlethwait J.H."/>
            <person name="Berthelot C."/>
            <person name="Roest Crollius H."/>
            <person name="Guiguen Y."/>
        </authorList>
    </citation>
    <scope>NUCLEOTIDE SEQUENCE</scope>
    <source>
        <strain evidence="3">WJC10195</strain>
    </source>
</reference>
<dbReference type="PANTHER" id="PTHR14191">
    <property type="entry name" value="PDZ DOMAIN CONTAINING PROTEIN"/>
    <property type="match status" value="1"/>
</dbReference>